<evidence type="ECO:0000259" key="4">
    <source>
        <dbReference type="PROSITE" id="PS51898"/>
    </source>
</evidence>
<dbReference type="InterPro" id="IPR013762">
    <property type="entry name" value="Integrase-like_cat_sf"/>
</dbReference>
<dbReference type="GO" id="GO:0006310">
    <property type="term" value="P:DNA recombination"/>
    <property type="evidence" value="ECO:0007669"/>
    <property type="project" value="UniProtKB-KW"/>
</dbReference>
<dbReference type="CDD" id="cd01189">
    <property type="entry name" value="INT_ICEBs1_C_like"/>
    <property type="match status" value="1"/>
</dbReference>
<reference evidence="5" key="1">
    <citation type="submission" date="2019-11" db="EMBL/GenBank/DDBJ databases">
        <title>Genomic insights into an expanded diversity of filamentous marine cyanobacteria reveals the extraordinary biosynthetic potential of Moorea and Okeania.</title>
        <authorList>
            <person name="Ferreira Leao T."/>
            <person name="Wang M."/>
            <person name="Moss N."/>
            <person name="Da Silva R."/>
            <person name="Sanders J."/>
            <person name="Nurk S."/>
            <person name="Gurevich A."/>
            <person name="Humphrey G."/>
            <person name="Reher R."/>
            <person name="Zhu Q."/>
            <person name="Belda-Ferre P."/>
            <person name="Glukhov E."/>
            <person name="Rex R."/>
            <person name="Dorrestein P.C."/>
            <person name="Knight R."/>
            <person name="Pevzner P."/>
            <person name="Gerwick W.H."/>
            <person name="Gerwick L."/>
        </authorList>
    </citation>
    <scope>NUCLEOTIDE SEQUENCE</scope>
    <source>
        <strain evidence="5">SIO1C4</strain>
    </source>
</reference>
<dbReference type="InterPro" id="IPR002104">
    <property type="entry name" value="Integrase_catalytic"/>
</dbReference>
<comment type="similarity">
    <text evidence="1">Belongs to the 'phage' integrase family.</text>
</comment>
<dbReference type="EMBL" id="JAAHFQ010000018">
    <property type="protein sequence ID" value="NER26333.1"/>
    <property type="molecule type" value="Genomic_DNA"/>
</dbReference>
<accession>A0A6B3N497</accession>
<evidence type="ECO:0000256" key="2">
    <source>
        <dbReference type="ARBA" id="ARBA00022908"/>
    </source>
</evidence>
<dbReference type="SUPFAM" id="SSF56349">
    <property type="entry name" value="DNA breaking-rejoining enzymes"/>
    <property type="match status" value="1"/>
</dbReference>
<keyword evidence="3" id="KW-0233">DNA recombination</keyword>
<dbReference type="InterPro" id="IPR011010">
    <property type="entry name" value="DNA_brk_join_enz"/>
</dbReference>
<dbReference type="Gene3D" id="1.10.443.10">
    <property type="entry name" value="Intergrase catalytic core"/>
    <property type="match status" value="1"/>
</dbReference>
<organism evidence="5">
    <name type="scientific">Symploca sp. SIO1C4</name>
    <dbReference type="NCBI Taxonomy" id="2607765"/>
    <lineage>
        <taxon>Bacteria</taxon>
        <taxon>Bacillati</taxon>
        <taxon>Cyanobacteriota</taxon>
        <taxon>Cyanophyceae</taxon>
        <taxon>Coleofasciculales</taxon>
        <taxon>Coleofasciculaceae</taxon>
        <taxon>Symploca</taxon>
    </lineage>
</organism>
<dbReference type="Pfam" id="PF00589">
    <property type="entry name" value="Phage_integrase"/>
    <property type="match status" value="1"/>
</dbReference>
<evidence type="ECO:0000313" key="5">
    <source>
        <dbReference type="EMBL" id="NER26333.1"/>
    </source>
</evidence>
<dbReference type="GO" id="GO:0003677">
    <property type="term" value="F:DNA binding"/>
    <property type="evidence" value="ECO:0007669"/>
    <property type="project" value="InterPro"/>
</dbReference>
<dbReference type="PANTHER" id="PTHR30629">
    <property type="entry name" value="PROPHAGE INTEGRASE"/>
    <property type="match status" value="1"/>
</dbReference>
<sequence length="281" mass="32329">MIEIFDSYAASRTDLSSTTHAIDFAKIRRKLHRCPFQYLSQSAQIIDWAMMQLSADGAKRFLLQLRAACHWAQSSDLIDDNPFSNLPKFKKTLPTAPAPFTCCEQNLIIDAFENSHTYSYYTEFVKFLFFTGARPSEAIALNWEHISPDLKIITFSQAVVEGIRKDTKTHLPRRFPTNSTLQQLFERIRPIRYKPTQAVFPGPKGSLIQQHNFTTRAWRTTLRALPLRYRPPYSMRHTFITTCLEKGVSVSQVAYWVGNSPKTIWQHYAGVICIQDVPTCD</sequence>
<keyword evidence="2" id="KW-0229">DNA integration</keyword>
<name>A0A6B3N497_9CYAN</name>
<evidence type="ECO:0000256" key="1">
    <source>
        <dbReference type="ARBA" id="ARBA00008857"/>
    </source>
</evidence>
<dbReference type="PROSITE" id="PS51898">
    <property type="entry name" value="TYR_RECOMBINASE"/>
    <property type="match status" value="1"/>
</dbReference>
<feature type="domain" description="Tyr recombinase" evidence="4">
    <location>
        <begin position="95"/>
        <end position="281"/>
    </location>
</feature>
<comment type="caution">
    <text evidence="5">The sequence shown here is derived from an EMBL/GenBank/DDBJ whole genome shotgun (WGS) entry which is preliminary data.</text>
</comment>
<evidence type="ECO:0000256" key="3">
    <source>
        <dbReference type="ARBA" id="ARBA00023172"/>
    </source>
</evidence>
<protein>
    <submittedName>
        <fullName evidence="5">Site-specific integrase</fullName>
    </submittedName>
</protein>
<dbReference type="PANTHER" id="PTHR30629:SF2">
    <property type="entry name" value="PROPHAGE INTEGRASE INTS-RELATED"/>
    <property type="match status" value="1"/>
</dbReference>
<proteinExistence type="inferred from homology"/>
<gene>
    <name evidence="5" type="ORF">F6J89_01400</name>
</gene>
<dbReference type="InterPro" id="IPR050808">
    <property type="entry name" value="Phage_Integrase"/>
</dbReference>
<dbReference type="GO" id="GO:0015074">
    <property type="term" value="P:DNA integration"/>
    <property type="evidence" value="ECO:0007669"/>
    <property type="project" value="UniProtKB-KW"/>
</dbReference>
<dbReference type="AlphaFoldDB" id="A0A6B3N497"/>